<dbReference type="AlphaFoldDB" id="V5H9J1"/>
<evidence type="ECO:0000256" key="4">
    <source>
        <dbReference type="ARBA" id="ARBA00022737"/>
    </source>
</evidence>
<dbReference type="GO" id="GO:0000502">
    <property type="term" value="C:proteasome complex"/>
    <property type="evidence" value="ECO:0007669"/>
    <property type="project" value="UniProtKB-KW"/>
</dbReference>
<dbReference type="PRINTS" id="PR01415">
    <property type="entry name" value="ANKYRIN"/>
</dbReference>
<accession>V5H9J1</accession>
<keyword evidence="5" id="KW-0800">Toxin</keyword>
<dbReference type="PANTHER" id="PTHR24171">
    <property type="entry name" value="ANKYRIN REPEAT DOMAIN-CONTAINING PROTEIN 39-RELATED"/>
    <property type="match status" value="1"/>
</dbReference>
<feature type="repeat" description="ANK" evidence="8">
    <location>
        <begin position="135"/>
        <end position="157"/>
    </location>
</feature>
<protein>
    <submittedName>
        <fullName evidence="9">Putative proteasome prosome</fullName>
    </submittedName>
</protein>
<dbReference type="PANTHER" id="PTHR24171:SF11">
    <property type="entry name" value="26S PROTEASOME NON-ATPASE REGULATORY SUBUNIT 10"/>
    <property type="match status" value="1"/>
</dbReference>
<keyword evidence="5" id="KW-0638">Presynaptic neurotoxin</keyword>
<dbReference type="InterPro" id="IPR002110">
    <property type="entry name" value="Ankyrin_rpt"/>
</dbReference>
<evidence type="ECO:0000256" key="2">
    <source>
        <dbReference type="ARBA" id="ARBA00022483"/>
    </source>
</evidence>
<dbReference type="SUPFAM" id="SSF48403">
    <property type="entry name" value="Ankyrin repeat"/>
    <property type="match status" value="1"/>
</dbReference>
<feature type="repeat" description="ANK" evidence="8">
    <location>
        <begin position="102"/>
        <end position="134"/>
    </location>
</feature>
<dbReference type="PROSITE" id="PS50088">
    <property type="entry name" value="ANK_REPEAT"/>
    <property type="match status" value="5"/>
</dbReference>
<dbReference type="GO" id="GO:0006887">
    <property type="term" value="P:exocytosis"/>
    <property type="evidence" value="ECO:0007669"/>
    <property type="project" value="UniProtKB-KW"/>
</dbReference>
<keyword evidence="3" id="KW-1052">Target cell membrane</keyword>
<evidence type="ECO:0000256" key="3">
    <source>
        <dbReference type="ARBA" id="ARBA00022537"/>
    </source>
</evidence>
<dbReference type="Gene3D" id="1.25.40.20">
    <property type="entry name" value="Ankyrin repeat-containing domain"/>
    <property type="match status" value="1"/>
</dbReference>
<evidence type="ECO:0000313" key="9">
    <source>
        <dbReference type="EMBL" id="JAB79925.1"/>
    </source>
</evidence>
<dbReference type="GO" id="GO:0044231">
    <property type="term" value="C:host cell presynaptic membrane"/>
    <property type="evidence" value="ECO:0007669"/>
    <property type="project" value="UniProtKB-KW"/>
</dbReference>
<feature type="repeat" description="ANK" evidence="8">
    <location>
        <begin position="171"/>
        <end position="203"/>
    </location>
</feature>
<keyword evidence="7" id="KW-0472">Membrane</keyword>
<dbReference type="Pfam" id="PF12796">
    <property type="entry name" value="Ank_2"/>
    <property type="match status" value="2"/>
</dbReference>
<proteinExistence type="evidence at transcript level"/>
<dbReference type="Pfam" id="PF13637">
    <property type="entry name" value="Ank_4"/>
    <property type="match status" value="1"/>
</dbReference>
<name>V5H9J1_IXORI</name>
<keyword evidence="7" id="KW-1053">Target membrane</keyword>
<dbReference type="GO" id="GO:0044218">
    <property type="term" value="C:other organism cell membrane"/>
    <property type="evidence" value="ECO:0007669"/>
    <property type="project" value="UniProtKB-KW"/>
</dbReference>
<keyword evidence="9" id="KW-0647">Proteasome</keyword>
<evidence type="ECO:0000256" key="1">
    <source>
        <dbReference type="ARBA" id="ARBA00004175"/>
    </source>
</evidence>
<dbReference type="InterPro" id="IPR036770">
    <property type="entry name" value="Ankyrin_rpt-contain_sf"/>
</dbReference>
<keyword evidence="6 8" id="KW-0040">ANK repeat</keyword>
<keyword evidence="2" id="KW-0268">Exocytosis</keyword>
<dbReference type="EMBL" id="GANP01004543">
    <property type="protein sequence ID" value="JAB79925.1"/>
    <property type="molecule type" value="mRNA"/>
</dbReference>
<comment type="subcellular location">
    <subcellularLocation>
        <location evidence="1">Target cell membrane</location>
    </subcellularLocation>
</comment>
<evidence type="ECO:0000256" key="5">
    <source>
        <dbReference type="ARBA" id="ARBA00023028"/>
    </source>
</evidence>
<sequence>MSDSWVWSLLLTMEKFEALKQQFCSDKTIISKKDLAGRIPLHWAVSGKRKDIVNFLLQQGSPVDCADEAQWTALMIASSVGHADIVSSLLERGAQVNAVNQTGHTSLHYAASKGHLEVARLLLEQHADVNARDHMGSTPLHRAASLGHDHVVRLFLEGYRNKLDLDARDAVGNTPLHLACEEDRSQTARLLVQAGCRTDVPNKEEKTALQVAAPSLRRMIEVLVAERESRRLS</sequence>
<keyword evidence="4" id="KW-0677">Repeat</keyword>
<organism evidence="9">
    <name type="scientific">Ixodes ricinus</name>
    <name type="common">Common tick</name>
    <name type="synonym">Acarus ricinus</name>
    <dbReference type="NCBI Taxonomy" id="34613"/>
    <lineage>
        <taxon>Eukaryota</taxon>
        <taxon>Metazoa</taxon>
        <taxon>Ecdysozoa</taxon>
        <taxon>Arthropoda</taxon>
        <taxon>Chelicerata</taxon>
        <taxon>Arachnida</taxon>
        <taxon>Acari</taxon>
        <taxon>Parasitiformes</taxon>
        <taxon>Ixodida</taxon>
        <taxon>Ixodoidea</taxon>
        <taxon>Ixodidae</taxon>
        <taxon>Ixodinae</taxon>
        <taxon>Ixodes</taxon>
    </lineage>
</organism>
<reference evidence="9" key="1">
    <citation type="journal article" date="2015" name="Sci. Rep.">
        <title>Tissue- and time-dependent transcription in Ixodes ricinus salivary glands and midguts when blood feeding on the vertebrate host.</title>
        <authorList>
            <person name="Kotsyfakis M."/>
            <person name="Schwarz A."/>
            <person name="Erhart J."/>
            <person name="Ribeiro J.M."/>
        </authorList>
    </citation>
    <scope>NUCLEOTIDE SEQUENCE</scope>
    <source>
        <tissue evidence="9">Salivary gland and midgut</tissue>
    </source>
</reference>
<dbReference type="PROSITE" id="PS50297">
    <property type="entry name" value="ANK_REP_REGION"/>
    <property type="match status" value="5"/>
</dbReference>
<feature type="repeat" description="ANK" evidence="8">
    <location>
        <begin position="36"/>
        <end position="68"/>
    </location>
</feature>
<feature type="repeat" description="ANK" evidence="8">
    <location>
        <begin position="69"/>
        <end position="101"/>
    </location>
</feature>
<evidence type="ECO:0000256" key="8">
    <source>
        <dbReference type="PROSITE-ProRule" id="PRU00023"/>
    </source>
</evidence>
<keyword evidence="5" id="KW-0528">Neurotoxin</keyword>
<evidence type="ECO:0000256" key="6">
    <source>
        <dbReference type="ARBA" id="ARBA00023043"/>
    </source>
</evidence>
<dbReference type="SMART" id="SM00248">
    <property type="entry name" value="ANK"/>
    <property type="match status" value="5"/>
</dbReference>
<evidence type="ECO:0000256" key="7">
    <source>
        <dbReference type="ARBA" id="ARBA00023298"/>
    </source>
</evidence>